<dbReference type="AlphaFoldDB" id="A0A016QPP4"/>
<comment type="catalytic activity">
    <reaction evidence="1">
        <text>[protein]-peptidylproline (omega=180) = [protein]-peptidylproline (omega=0)</text>
        <dbReference type="Rhea" id="RHEA:16237"/>
        <dbReference type="Rhea" id="RHEA-COMP:10747"/>
        <dbReference type="Rhea" id="RHEA-COMP:10748"/>
        <dbReference type="ChEBI" id="CHEBI:83833"/>
        <dbReference type="ChEBI" id="CHEBI:83834"/>
        <dbReference type="EC" id="5.2.1.8"/>
    </reaction>
</comment>
<evidence type="ECO:0000313" key="4">
    <source>
        <dbReference type="Proteomes" id="UP000020492"/>
    </source>
</evidence>
<dbReference type="GO" id="GO:0006457">
    <property type="term" value="P:protein folding"/>
    <property type="evidence" value="ECO:0007669"/>
    <property type="project" value="InterPro"/>
</dbReference>
<gene>
    <name evidence="3" type="ORF">DEIPH_ctg031orf0110</name>
</gene>
<dbReference type="PANTHER" id="PTHR45625:SF16">
    <property type="entry name" value="PEPTIDYL-PROLYL CIS-TRANS ISOMERASE"/>
    <property type="match status" value="1"/>
</dbReference>
<feature type="domain" description="PPIase cyclophilin-type" evidence="2">
    <location>
        <begin position="78"/>
        <end position="220"/>
    </location>
</feature>
<dbReference type="CDD" id="cd00317">
    <property type="entry name" value="cyclophilin"/>
    <property type="match status" value="1"/>
</dbReference>
<comment type="similarity">
    <text evidence="1">Belongs to the cyclophilin-type PPIase family.</text>
</comment>
<dbReference type="PANTHER" id="PTHR45625">
    <property type="entry name" value="PEPTIDYL-PROLYL CIS-TRANS ISOMERASE-RELATED"/>
    <property type="match status" value="1"/>
</dbReference>
<feature type="chain" id="PRO_5006511567" description="Peptidyl-prolyl cis-trans isomerase" evidence="1">
    <location>
        <begin position="18"/>
        <end position="236"/>
    </location>
</feature>
<feature type="signal peptide" evidence="1">
    <location>
        <begin position="1"/>
        <end position="17"/>
    </location>
</feature>
<proteinExistence type="inferred from homology"/>
<dbReference type="GO" id="GO:0003755">
    <property type="term" value="F:peptidyl-prolyl cis-trans isomerase activity"/>
    <property type="evidence" value="ECO:0007669"/>
    <property type="project" value="UniProtKB-UniRule"/>
</dbReference>
<organism evidence="3 4">
    <name type="scientific">Deinococcus phoenicis</name>
    <dbReference type="NCBI Taxonomy" id="1476583"/>
    <lineage>
        <taxon>Bacteria</taxon>
        <taxon>Thermotogati</taxon>
        <taxon>Deinococcota</taxon>
        <taxon>Deinococci</taxon>
        <taxon>Deinococcales</taxon>
        <taxon>Deinococcaceae</taxon>
        <taxon>Deinococcus</taxon>
    </lineage>
</organism>
<dbReference type="PATRIC" id="fig|1476583.3.peg.2062"/>
<dbReference type="Proteomes" id="UP000020492">
    <property type="component" value="Unassembled WGS sequence"/>
</dbReference>
<dbReference type="RefSeq" id="WP_034357583.1">
    <property type="nucleotide sequence ID" value="NZ_JHAC01000031.1"/>
</dbReference>
<dbReference type="Pfam" id="PF00160">
    <property type="entry name" value="Pro_isomerase"/>
    <property type="match status" value="1"/>
</dbReference>
<name>A0A016QPP4_9DEIO</name>
<protein>
    <recommendedName>
        <fullName evidence="1">Peptidyl-prolyl cis-trans isomerase</fullName>
        <shortName evidence="1">PPIase</shortName>
        <ecNumber evidence="1">5.2.1.8</ecNumber>
    </recommendedName>
</protein>
<evidence type="ECO:0000259" key="2">
    <source>
        <dbReference type="PROSITE" id="PS50072"/>
    </source>
</evidence>
<sequence>MRSLLLMALLVTSAASAQTTMPLTTPTGTPAPVTAPPAAPAFTPVPFLSAAPVRSFKAPVWVIDPAKTYRAVLKTSKGDVTVELDAQQAPKAVNSFVFLALNHFYDGTRFHRVIEGFMAQGGDPLSADAAQKANWGTGGPGYNFFVELDPALDFKAAGVLSMARAQSLFSQGSQFFITLAPADFLSGQYTVFGRVVAGQDVLQKLTRTASSGAGGETPIKGAEPDLIQSVQILVRP</sequence>
<reference evidence="3 4" key="1">
    <citation type="submission" date="2014-03" db="EMBL/GenBank/DDBJ databases">
        <title>Draft genome sequence of Deinococcus phoenicis 1P10ME.</title>
        <authorList>
            <person name="Stepanov V.G."/>
            <person name="Vaishampayan P."/>
            <person name="Venkateswaran K."/>
            <person name="Fox G.E."/>
        </authorList>
    </citation>
    <scope>NUCLEOTIDE SEQUENCE [LARGE SCALE GENOMIC DNA]</scope>
    <source>
        <strain evidence="3 4">1P10ME</strain>
    </source>
</reference>
<dbReference type="STRING" id="1476583.DEIPH_ctg031orf0110"/>
<dbReference type="Gene3D" id="2.40.100.10">
    <property type="entry name" value="Cyclophilin-like"/>
    <property type="match status" value="1"/>
</dbReference>
<evidence type="ECO:0000256" key="1">
    <source>
        <dbReference type="RuleBase" id="RU363019"/>
    </source>
</evidence>
<dbReference type="InterPro" id="IPR002130">
    <property type="entry name" value="Cyclophilin-type_PPIase_dom"/>
</dbReference>
<dbReference type="OrthoDB" id="9807797at2"/>
<keyword evidence="1" id="KW-0732">Signal</keyword>
<comment type="function">
    <text evidence="1">PPIases accelerate the folding of proteins. It catalyzes the cis-trans isomerization of proline imidic peptide bonds in oligopeptides.</text>
</comment>
<dbReference type="PROSITE" id="PS00170">
    <property type="entry name" value="CSA_PPIASE_1"/>
    <property type="match status" value="1"/>
</dbReference>
<dbReference type="InterPro" id="IPR020892">
    <property type="entry name" value="Cyclophilin-type_PPIase_CS"/>
</dbReference>
<accession>A0A016QPP4</accession>
<keyword evidence="4" id="KW-1185">Reference proteome</keyword>
<keyword evidence="1 3" id="KW-0413">Isomerase</keyword>
<dbReference type="PRINTS" id="PR00153">
    <property type="entry name" value="CSAPPISMRASE"/>
</dbReference>
<dbReference type="SUPFAM" id="SSF50891">
    <property type="entry name" value="Cyclophilin-like"/>
    <property type="match status" value="1"/>
</dbReference>
<evidence type="ECO:0000313" key="3">
    <source>
        <dbReference type="EMBL" id="EYB67961.1"/>
    </source>
</evidence>
<comment type="caution">
    <text evidence="3">The sequence shown here is derived from an EMBL/GenBank/DDBJ whole genome shotgun (WGS) entry which is preliminary data.</text>
</comment>
<dbReference type="EMBL" id="JHAC01000031">
    <property type="protein sequence ID" value="EYB67961.1"/>
    <property type="molecule type" value="Genomic_DNA"/>
</dbReference>
<dbReference type="EC" id="5.2.1.8" evidence="1"/>
<dbReference type="InterPro" id="IPR029000">
    <property type="entry name" value="Cyclophilin-like_dom_sf"/>
</dbReference>
<keyword evidence="1" id="KW-0697">Rotamase</keyword>
<dbReference type="eggNOG" id="COG0652">
    <property type="taxonomic scope" value="Bacteria"/>
</dbReference>
<dbReference type="InterPro" id="IPR044666">
    <property type="entry name" value="Cyclophilin_A-like"/>
</dbReference>
<dbReference type="PROSITE" id="PS50072">
    <property type="entry name" value="CSA_PPIASE_2"/>
    <property type="match status" value="1"/>
</dbReference>